<dbReference type="EMBL" id="SSNZ01000001">
    <property type="protein sequence ID" value="THF52723.1"/>
    <property type="molecule type" value="Genomic_DNA"/>
</dbReference>
<evidence type="ECO:0000313" key="3">
    <source>
        <dbReference type="EMBL" id="THF52723.1"/>
    </source>
</evidence>
<dbReference type="PANTHER" id="PTHR43031:SF18">
    <property type="entry name" value="RHODANESE-RELATED SULFURTRANSFERASES"/>
    <property type="match status" value="1"/>
</dbReference>
<dbReference type="PROSITE" id="PS50206">
    <property type="entry name" value="RHODANESE_3"/>
    <property type="match status" value="1"/>
</dbReference>
<keyword evidence="4" id="KW-1185">Reference proteome</keyword>
<reference evidence="3 4" key="1">
    <citation type="submission" date="2019-04" db="EMBL/GenBank/DDBJ databases">
        <title>Flavobacterium sp. nov. isolated from construction timber.</title>
        <authorList>
            <person name="Lin S.-Y."/>
            <person name="Chang C.-T."/>
            <person name="Young C.-C."/>
        </authorList>
    </citation>
    <scope>NUCLEOTIDE SEQUENCE [LARGE SCALE GENOMIC DNA]</scope>
    <source>
        <strain evidence="3 4">CC-CTC003</strain>
    </source>
</reference>
<feature type="signal peptide" evidence="1">
    <location>
        <begin position="1"/>
        <end position="20"/>
    </location>
</feature>
<organism evidence="3 4">
    <name type="scientific">Flavobacterium supellecticarium</name>
    <dbReference type="NCBI Taxonomy" id="2565924"/>
    <lineage>
        <taxon>Bacteria</taxon>
        <taxon>Pseudomonadati</taxon>
        <taxon>Bacteroidota</taxon>
        <taxon>Flavobacteriia</taxon>
        <taxon>Flavobacteriales</taxon>
        <taxon>Flavobacteriaceae</taxon>
        <taxon>Flavobacterium</taxon>
    </lineage>
</organism>
<dbReference type="SUPFAM" id="SSF52821">
    <property type="entry name" value="Rhodanese/Cell cycle control phosphatase"/>
    <property type="match status" value="1"/>
</dbReference>
<dbReference type="PANTHER" id="PTHR43031">
    <property type="entry name" value="FAD-DEPENDENT OXIDOREDUCTASE"/>
    <property type="match status" value="1"/>
</dbReference>
<keyword evidence="1" id="KW-0732">Signal</keyword>
<comment type="caution">
    <text evidence="3">The sequence shown here is derived from an EMBL/GenBank/DDBJ whole genome shotgun (WGS) entry which is preliminary data.</text>
</comment>
<dbReference type="RefSeq" id="WP_136401248.1">
    <property type="nucleotide sequence ID" value="NZ_SSNZ01000001.1"/>
</dbReference>
<proteinExistence type="predicted"/>
<evidence type="ECO:0000259" key="2">
    <source>
        <dbReference type="PROSITE" id="PS50206"/>
    </source>
</evidence>
<dbReference type="AlphaFoldDB" id="A0A4S4A391"/>
<accession>A0A4S4A391</accession>
<dbReference type="Pfam" id="PF00581">
    <property type="entry name" value="Rhodanese"/>
    <property type="match status" value="1"/>
</dbReference>
<protein>
    <submittedName>
        <fullName evidence="3">Rhodanese-like domain-containing protein</fullName>
    </submittedName>
</protein>
<dbReference type="Proteomes" id="UP000307507">
    <property type="component" value="Unassembled WGS sequence"/>
</dbReference>
<dbReference type="InterPro" id="IPR001763">
    <property type="entry name" value="Rhodanese-like_dom"/>
</dbReference>
<gene>
    <name evidence="3" type="ORF">E6C50_00485</name>
</gene>
<dbReference type="SMART" id="SM00450">
    <property type="entry name" value="RHOD"/>
    <property type="match status" value="1"/>
</dbReference>
<feature type="domain" description="Rhodanese" evidence="2">
    <location>
        <begin position="39"/>
        <end position="129"/>
    </location>
</feature>
<dbReference type="CDD" id="cd00158">
    <property type="entry name" value="RHOD"/>
    <property type="match status" value="1"/>
</dbReference>
<evidence type="ECO:0000313" key="4">
    <source>
        <dbReference type="Proteomes" id="UP000307507"/>
    </source>
</evidence>
<dbReference type="Gene3D" id="3.40.250.10">
    <property type="entry name" value="Rhodanese-like domain"/>
    <property type="match status" value="1"/>
</dbReference>
<evidence type="ECO:0000256" key="1">
    <source>
        <dbReference type="SAM" id="SignalP"/>
    </source>
</evidence>
<dbReference type="OrthoDB" id="9808735at2"/>
<feature type="chain" id="PRO_5020474209" evidence="1">
    <location>
        <begin position="21"/>
        <end position="129"/>
    </location>
</feature>
<name>A0A4S4A391_9FLAO</name>
<dbReference type="InterPro" id="IPR050229">
    <property type="entry name" value="GlpE_sulfurtransferase"/>
</dbReference>
<sequence>MIRNIFKLLFLLLFFTACQAQVKDGTQLVNPEVFEKTITANKGQLIDVRTPKEYQSGHLKGAKNLHLYEKNFAEEVDKLDKTKPVYVYCKAGGRSAEAVEILQEKGFKKIVELDGGIDAWNDQKKPVEK</sequence>
<dbReference type="InterPro" id="IPR036873">
    <property type="entry name" value="Rhodanese-like_dom_sf"/>
</dbReference>
<dbReference type="PROSITE" id="PS51257">
    <property type="entry name" value="PROKAR_LIPOPROTEIN"/>
    <property type="match status" value="1"/>
</dbReference>